<comment type="cofactor">
    <cofactor evidence="1">
        <name>Zn(2+)</name>
        <dbReference type="ChEBI" id="CHEBI:29105"/>
    </cofactor>
</comment>
<dbReference type="EC" id="4.2.1.1" evidence="3"/>
<keyword evidence="4" id="KW-0479">Metal-binding</keyword>
<dbReference type="Pfam" id="PF00484">
    <property type="entry name" value="Pro_CA"/>
    <property type="match status" value="1"/>
</dbReference>
<evidence type="ECO:0000256" key="2">
    <source>
        <dbReference type="ARBA" id="ARBA00006217"/>
    </source>
</evidence>
<evidence type="ECO:0000256" key="5">
    <source>
        <dbReference type="ARBA" id="ARBA00022833"/>
    </source>
</evidence>
<evidence type="ECO:0000256" key="4">
    <source>
        <dbReference type="ARBA" id="ARBA00022723"/>
    </source>
</evidence>
<gene>
    <name evidence="8" type="ORF">L2A60_09070</name>
</gene>
<dbReference type="Proteomes" id="UP001521209">
    <property type="component" value="Unassembled WGS sequence"/>
</dbReference>
<reference evidence="8 9" key="1">
    <citation type="submission" date="2022-01" db="EMBL/GenBank/DDBJ databases">
        <authorList>
            <person name="Won M."/>
            <person name="Kim S.-J."/>
            <person name="Kwon S.-W."/>
        </authorList>
    </citation>
    <scope>NUCLEOTIDE SEQUENCE [LARGE SCALE GENOMIC DNA]</scope>
    <source>
        <strain evidence="8 9">KCTC 23505</strain>
    </source>
</reference>
<keyword evidence="5" id="KW-0862">Zinc</keyword>
<comment type="similarity">
    <text evidence="2">Belongs to the beta-class carbonic anhydrase family.</text>
</comment>
<evidence type="ECO:0000256" key="7">
    <source>
        <dbReference type="ARBA" id="ARBA00048348"/>
    </source>
</evidence>
<comment type="caution">
    <text evidence="8">The sequence shown here is derived from an EMBL/GenBank/DDBJ whole genome shotgun (WGS) entry which is preliminary data.</text>
</comment>
<evidence type="ECO:0000256" key="3">
    <source>
        <dbReference type="ARBA" id="ARBA00012925"/>
    </source>
</evidence>
<dbReference type="InterPro" id="IPR036874">
    <property type="entry name" value="Carbonic_anhydrase_sf"/>
</dbReference>
<evidence type="ECO:0000256" key="6">
    <source>
        <dbReference type="ARBA" id="ARBA00023239"/>
    </source>
</evidence>
<dbReference type="PANTHER" id="PTHR11002:SF76">
    <property type="entry name" value="CARBONIC ANHYDRASE"/>
    <property type="match status" value="1"/>
</dbReference>
<comment type="catalytic activity">
    <reaction evidence="7">
        <text>hydrogencarbonate + H(+) = CO2 + H2O</text>
        <dbReference type="Rhea" id="RHEA:10748"/>
        <dbReference type="ChEBI" id="CHEBI:15377"/>
        <dbReference type="ChEBI" id="CHEBI:15378"/>
        <dbReference type="ChEBI" id="CHEBI:16526"/>
        <dbReference type="ChEBI" id="CHEBI:17544"/>
        <dbReference type="EC" id="4.2.1.1"/>
    </reaction>
</comment>
<name>A0ABS9DVR4_9PROT</name>
<dbReference type="InterPro" id="IPR001765">
    <property type="entry name" value="Carbonic_anhydrase"/>
</dbReference>
<accession>A0ABS9DVR4</accession>
<evidence type="ECO:0000313" key="9">
    <source>
        <dbReference type="Proteomes" id="UP001521209"/>
    </source>
</evidence>
<dbReference type="SUPFAM" id="SSF53056">
    <property type="entry name" value="beta-carbonic anhydrase, cab"/>
    <property type="match status" value="1"/>
</dbReference>
<evidence type="ECO:0000256" key="1">
    <source>
        <dbReference type="ARBA" id="ARBA00001947"/>
    </source>
</evidence>
<keyword evidence="6" id="KW-0456">Lyase</keyword>
<dbReference type="PANTHER" id="PTHR11002">
    <property type="entry name" value="CARBONIC ANHYDRASE"/>
    <property type="match status" value="1"/>
</dbReference>
<dbReference type="EMBL" id="JAKGBZ010000014">
    <property type="protein sequence ID" value="MCF3946830.1"/>
    <property type="molecule type" value="Genomic_DNA"/>
</dbReference>
<proteinExistence type="inferred from homology"/>
<evidence type="ECO:0000313" key="8">
    <source>
        <dbReference type="EMBL" id="MCF3946830.1"/>
    </source>
</evidence>
<organism evidence="8 9">
    <name type="scientific">Acidiphilium iwatense</name>
    <dbReference type="NCBI Taxonomy" id="768198"/>
    <lineage>
        <taxon>Bacteria</taxon>
        <taxon>Pseudomonadati</taxon>
        <taxon>Pseudomonadota</taxon>
        <taxon>Alphaproteobacteria</taxon>
        <taxon>Acetobacterales</taxon>
        <taxon>Acidocellaceae</taxon>
        <taxon>Acidiphilium</taxon>
    </lineage>
</organism>
<dbReference type="CDD" id="cd03378">
    <property type="entry name" value="beta_CA_cladeC"/>
    <property type="match status" value="1"/>
</dbReference>
<dbReference type="RefSeq" id="WP_235704064.1">
    <property type="nucleotide sequence ID" value="NZ_JAKGBZ010000014.1"/>
</dbReference>
<dbReference type="Gene3D" id="3.40.1050.10">
    <property type="entry name" value="Carbonic anhydrase"/>
    <property type="match status" value="1"/>
</dbReference>
<protein>
    <recommendedName>
        <fullName evidence="3">carbonic anhydrase</fullName>
        <ecNumber evidence="3">4.2.1.1</ecNumber>
    </recommendedName>
</protein>
<dbReference type="SMART" id="SM00947">
    <property type="entry name" value="Pro_CA"/>
    <property type="match status" value="1"/>
</dbReference>
<sequence>MMPSASAAEPVPQTPEAALAALMAGNQRYVGARLGVCSENLPKALRETETKQAPFAAVLSCADSRVPVELVFDQGVGQVFVARVAGNIAAPEMIASLEYGVAVLGTRVIVVLGHGNCGAVSATMARKAAPGQISSLYAFIRPAADRAGGDVDKAIRINAELQAHLLAQSSPVLAGAIAAKRLAIAPAYYDVRSGKVTLLVA</sequence>
<keyword evidence="9" id="KW-1185">Reference proteome</keyword>